<dbReference type="Gene3D" id="1.10.10.10">
    <property type="entry name" value="Winged helix-like DNA-binding domain superfamily/Winged helix DNA-binding domain"/>
    <property type="match status" value="1"/>
</dbReference>
<sequence length="947" mass="102184">MNGHVESALVGRHDVLRAHDHALDAITGPEDPEDAFQFLSLVGDPGVGKTRLLQELERRARARGLTVLRGQASEFEQEMPFGVVVDALDDHLERHPPAEPQRRLLASVFPSLMPDSPEDSERDVTGLARYRVYRAVRQLLGDLAAGTGLVLILDDLHWADVTSVELLEHLLRHPPRGPVLLVIAYRPAQASPRLAAVAGSSRQLAVLPLTCEEVEELLGPEMGRTRVRALYQASGGNPFYLEALTRMGGEHVNSDTGEGELPQSVRAALQVELSGLSAEARPVAWAAAVTADEFEPAAVAVAAELPEEAVLAALNEMVARDVVRPAAAGRFRFRHPLVRNAAYASAAPGWRLAAHARLAEHLRRLGVPATSRAHHVERSGRFGDRDAVATLVDAARAVAPQAPATAAHWLRSALSLLPEGPEDLPLRLELLLELAQAQSVSGSLAEGRDSARELMRLLPPDDHARRARAARLCALMERQLDRPHEARQLLLEELRRMPDPQAAAAIPLRMRLVAESLMRVDFRAAQAVLDFMPDEGEDWEPSLVVAVAALRPMPAYVGGRIEDAIRYIKKADELIAAAPDEHLAEWLDAIAWMCWAGTKMGHYETALRSFKRAAAVARATGQSYILTNLLAGQARTLVMMGRLPEALASAEESVEGARLLDSGQQLVFALTQQCLALSWMGESEAALRVGFEAVDTGVGGGEVWGAMARQALGVALVNAGRLDEAAEALLVACDRLENPRLPVATLLACCELLAEIEAARGRPEEAALWADRAEHLADPGLPIEPALVRLARAHSLRASDPANAAKLAAEAADRLRDGRRLIDAGRALLVAGASHGHAGERGPARERLREAGDIFSACEARALHQFALKEQRRFGVRVTGAPAAGPYGLSPREYEVALLVAEGCTNQQIADRLFLSVRTVETHLSRVFAKLGVSSRVGVATTLNQGL</sequence>
<dbReference type="PANTHER" id="PTHR16305">
    <property type="entry name" value="TESTICULAR SOLUBLE ADENYLYL CYCLASE"/>
    <property type="match status" value="1"/>
</dbReference>
<gene>
    <name evidence="4" type="ORF">D5H75_30530</name>
</gene>
<dbReference type="EMBL" id="QZEY01000016">
    <property type="protein sequence ID" value="RJL24179.1"/>
    <property type="molecule type" value="Genomic_DNA"/>
</dbReference>
<dbReference type="SUPFAM" id="SSF46894">
    <property type="entry name" value="C-terminal effector domain of the bipartite response regulators"/>
    <property type="match status" value="1"/>
</dbReference>
<dbReference type="InterPro" id="IPR016032">
    <property type="entry name" value="Sig_transdc_resp-reg_C-effctor"/>
</dbReference>
<dbReference type="PROSITE" id="PS50043">
    <property type="entry name" value="HTH_LUXR_2"/>
    <property type="match status" value="1"/>
</dbReference>
<comment type="caution">
    <text evidence="4">The sequence shown here is derived from an EMBL/GenBank/DDBJ whole genome shotgun (WGS) entry which is preliminary data.</text>
</comment>
<evidence type="ECO:0000313" key="4">
    <source>
        <dbReference type="EMBL" id="RJL24179.1"/>
    </source>
</evidence>
<dbReference type="InterPro" id="IPR036388">
    <property type="entry name" value="WH-like_DNA-bd_sf"/>
</dbReference>
<dbReference type="GO" id="GO:0005524">
    <property type="term" value="F:ATP binding"/>
    <property type="evidence" value="ECO:0007669"/>
    <property type="project" value="UniProtKB-KW"/>
</dbReference>
<dbReference type="GO" id="GO:0006355">
    <property type="term" value="P:regulation of DNA-templated transcription"/>
    <property type="evidence" value="ECO:0007669"/>
    <property type="project" value="InterPro"/>
</dbReference>
<reference evidence="4 5" key="1">
    <citation type="submission" date="2018-09" db="EMBL/GenBank/DDBJ databases">
        <title>YIM 75507 draft genome.</title>
        <authorList>
            <person name="Tang S."/>
            <person name="Feng Y."/>
        </authorList>
    </citation>
    <scope>NUCLEOTIDE SEQUENCE [LARGE SCALE GENOMIC DNA]</scope>
    <source>
        <strain evidence="4 5">YIM 75507</strain>
    </source>
</reference>
<dbReference type="Gene3D" id="1.25.40.10">
    <property type="entry name" value="Tetratricopeptide repeat domain"/>
    <property type="match status" value="2"/>
</dbReference>
<dbReference type="SMART" id="SM00421">
    <property type="entry name" value="HTH_LUXR"/>
    <property type="match status" value="1"/>
</dbReference>
<dbReference type="InterPro" id="IPR027417">
    <property type="entry name" value="P-loop_NTPase"/>
</dbReference>
<protein>
    <submittedName>
        <fullName evidence="4">LuxR family transcriptional regulator</fullName>
    </submittedName>
</protein>
<dbReference type="CDD" id="cd06170">
    <property type="entry name" value="LuxR_C_like"/>
    <property type="match status" value="1"/>
</dbReference>
<evidence type="ECO:0000259" key="3">
    <source>
        <dbReference type="PROSITE" id="PS50043"/>
    </source>
</evidence>
<dbReference type="RefSeq" id="WP_119930035.1">
    <property type="nucleotide sequence ID" value="NZ_QZEY01000016.1"/>
</dbReference>
<dbReference type="PROSITE" id="PS00622">
    <property type="entry name" value="HTH_LUXR_1"/>
    <property type="match status" value="1"/>
</dbReference>
<feature type="domain" description="HTH luxR-type" evidence="3">
    <location>
        <begin position="882"/>
        <end position="947"/>
    </location>
</feature>
<evidence type="ECO:0000313" key="5">
    <source>
        <dbReference type="Proteomes" id="UP000265768"/>
    </source>
</evidence>
<accession>A0A3A4A883</accession>
<dbReference type="OrthoDB" id="4500249at2"/>
<name>A0A3A4A883_9ACTN</name>
<dbReference type="Pfam" id="PF13191">
    <property type="entry name" value="AAA_16"/>
    <property type="match status" value="1"/>
</dbReference>
<keyword evidence="5" id="KW-1185">Reference proteome</keyword>
<dbReference type="GO" id="GO:0003677">
    <property type="term" value="F:DNA binding"/>
    <property type="evidence" value="ECO:0007669"/>
    <property type="project" value="InterPro"/>
</dbReference>
<dbReference type="InterPro" id="IPR011990">
    <property type="entry name" value="TPR-like_helical_dom_sf"/>
</dbReference>
<dbReference type="Pfam" id="PF00196">
    <property type="entry name" value="GerE"/>
    <property type="match status" value="1"/>
</dbReference>
<dbReference type="GO" id="GO:0004016">
    <property type="term" value="F:adenylate cyclase activity"/>
    <property type="evidence" value="ECO:0007669"/>
    <property type="project" value="TreeGrafter"/>
</dbReference>
<dbReference type="InterPro" id="IPR000792">
    <property type="entry name" value="Tscrpt_reg_LuxR_C"/>
</dbReference>
<dbReference type="GO" id="GO:0005737">
    <property type="term" value="C:cytoplasm"/>
    <property type="evidence" value="ECO:0007669"/>
    <property type="project" value="TreeGrafter"/>
</dbReference>
<dbReference type="PANTHER" id="PTHR16305:SF35">
    <property type="entry name" value="TRANSCRIPTIONAL ACTIVATOR DOMAIN"/>
    <property type="match status" value="1"/>
</dbReference>
<proteinExistence type="predicted"/>
<dbReference type="SUPFAM" id="SSF52540">
    <property type="entry name" value="P-loop containing nucleoside triphosphate hydrolases"/>
    <property type="match status" value="1"/>
</dbReference>
<dbReference type="PRINTS" id="PR00038">
    <property type="entry name" value="HTHLUXR"/>
</dbReference>
<dbReference type="AlphaFoldDB" id="A0A3A4A883"/>
<dbReference type="InterPro" id="IPR041664">
    <property type="entry name" value="AAA_16"/>
</dbReference>
<evidence type="ECO:0000256" key="2">
    <source>
        <dbReference type="ARBA" id="ARBA00022840"/>
    </source>
</evidence>
<dbReference type="Proteomes" id="UP000265768">
    <property type="component" value="Unassembled WGS sequence"/>
</dbReference>
<keyword evidence="2" id="KW-0067">ATP-binding</keyword>
<dbReference type="SUPFAM" id="SSF48452">
    <property type="entry name" value="TPR-like"/>
    <property type="match status" value="1"/>
</dbReference>
<keyword evidence="1" id="KW-0547">Nucleotide-binding</keyword>
<evidence type="ECO:0000256" key="1">
    <source>
        <dbReference type="ARBA" id="ARBA00022741"/>
    </source>
</evidence>
<organism evidence="4 5">
    <name type="scientific">Bailinhaonella thermotolerans</name>
    <dbReference type="NCBI Taxonomy" id="1070861"/>
    <lineage>
        <taxon>Bacteria</taxon>
        <taxon>Bacillati</taxon>
        <taxon>Actinomycetota</taxon>
        <taxon>Actinomycetes</taxon>
        <taxon>Streptosporangiales</taxon>
        <taxon>Streptosporangiaceae</taxon>
        <taxon>Bailinhaonella</taxon>
    </lineage>
</organism>